<keyword evidence="3" id="KW-1185">Reference proteome</keyword>
<evidence type="ECO:0000313" key="3">
    <source>
        <dbReference type="Proteomes" id="UP000253209"/>
    </source>
</evidence>
<comment type="caution">
    <text evidence="2">The sequence shown here is derived from an EMBL/GenBank/DDBJ whole genome shotgun (WGS) entry which is preliminary data.</text>
</comment>
<evidence type="ECO:0000313" key="2">
    <source>
        <dbReference type="EMBL" id="RCH55762.1"/>
    </source>
</evidence>
<reference evidence="2 3" key="1">
    <citation type="submission" date="2018-05" db="EMBL/GenBank/DDBJ databases">
        <title>Mucilaginibacter hurinus sp. nov., isolated from briquette warehouse soil.</title>
        <authorList>
            <person name="Choi L."/>
        </authorList>
    </citation>
    <scope>NUCLEOTIDE SEQUENCE [LARGE SCALE GENOMIC DNA]</scope>
    <source>
        <strain evidence="2 3">ZR32</strain>
    </source>
</reference>
<accession>A0A367GQN9</accession>
<feature type="domain" description="Glyoxalase/fosfomycin resistance/dioxygenase" evidence="1">
    <location>
        <begin position="70"/>
        <end position="119"/>
    </location>
</feature>
<evidence type="ECO:0000259" key="1">
    <source>
        <dbReference type="Pfam" id="PF00903"/>
    </source>
</evidence>
<dbReference type="CDD" id="cd07246">
    <property type="entry name" value="VOC_like"/>
    <property type="match status" value="1"/>
</dbReference>
<dbReference type="PANTHER" id="PTHR34109">
    <property type="entry name" value="BNAUNNG04460D PROTEIN-RELATED"/>
    <property type="match status" value="1"/>
</dbReference>
<protein>
    <submittedName>
        <fullName evidence="2">VOC family protein</fullName>
    </submittedName>
</protein>
<dbReference type="InterPro" id="IPR029068">
    <property type="entry name" value="Glyas_Bleomycin-R_OHBP_Dase"/>
</dbReference>
<dbReference type="Gene3D" id="3.30.720.120">
    <property type="match status" value="1"/>
</dbReference>
<organism evidence="2 3">
    <name type="scientific">Mucilaginibacter hurinus</name>
    <dbReference type="NCBI Taxonomy" id="2201324"/>
    <lineage>
        <taxon>Bacteria</taxon>
        <taxon>Pseudomonadati</taxon>
        <taxon>Bacteroidota</taxon>
        <taxon>Sphingobacteriia</taxon>
        <taxon>Sphingobacteriales</taxon>
        <taxon>Sphingobacteriaceae</taxon>
        <taxon>Mucilaginibacter</taxon>
    </lineage>
</organism>
<dbReference type="SUPFAM" id="SSF54593">
    <property type="entry name" value="Glyoxalase/Bleomycin resistance protein/Dihydroxybiphenyl dioxygenase"/>
    <property type="match status" value="1"/>
</dbReference>
<name>A0A367GQN9_9SPHI</name>
<proteinExistence type="predicted"/>
<dbReference type="EMBL" id="QGDC01000003">
    <property type="protein sequence ID" value="RCH55762.1"/>
    <property type="molecule type" value="Genomic_DNA"/>
</dbReference>
<dbReference type="PANTHER" id="PTHR34109:SF1">
    <property type="entry name" value="VOC DOMAIN-CONTAINING PROTEIN"/>
    <property type="match status" value="1"/>
</dbReference>
<dbReference type="Pfam" id="PF00903">
    <property type="entry name" value="Glyoxalase"/>
    <property type="match status" value="1"/>
</dbReference>
<dbReference type="Proteomes" id="UP000253209">
    <property type="component" value="Unassembled WGS sequence"/>
</dbReference>
<dbReference type="InterPro" id="IPR004360">
    <property type="entry name" value="Glyas_Fos-R_dOase_dom"/>
</dbReference>
<dbReference type="OrthoDB" id="9795306at2"/>
<sequence length="124" mass="13602">MQIPPNYQTVMPYLILENAEDFFVFTQSVFGAAEQMRSLDDNGRLMHCEVNIGGSTIMFANTTDVFSVQTAGLYINVANADETYNKALQAGATSIMEPSNQSYGRSGGIKDAFGNTWWLVSALN</sequence>
<dbReference type="Gene3D" id="3.30.720.110">
    <property type="match status" value="1"/>
</dbReference>
<gene>
    <name evidence="2" type="ORF">DJ568_06440</name>
</gene>
<dbReference type="AlphaFoldDB" id="A0A367GQN9"/>